<comment type="caution">
    <text evidence="2">The sequence shown here is derived from an EMBL/GenBank/DDBJ whole genome shotgun (WGS) entry which is preliminary data.</text>
</comment>
<sequence length="79" mass="8119">MQAHGPESLRMEGAESGDSGRENPREISNCGGGSAGPGCASVELRARAQTRGKVGVAGAVPPLEPRSMDLTGKRSNQRS</sequence>
<protein>
    <submittedName>
        <fullName evidence="2">Uncharacterized protein</fullName>
    </submittedName>
</protein>
<dbReference type="AlphaFoldDB" id="A0AAV7W214"/>
<organism evidence="2 3">
    <name type="scientific">Pleurodeles waltl</name>
    <name type="common">Iberian ribbed newt</name>
    <dbReference type="NCBI Taxonomy" id="8319"/>
    <lineage>
        <taxon>Eukaryota</taxon>
        <taxon>Metazoa</taxon>
        <taxon>Chordata</taxon>
        <taxon>Craniata</taxon>
        <taxon>Vertebrata</taxon>
        <taxon>Euteleostomi</taxon>
        <taxon>Amphibia</taxon>
        <taxon>Batrachia</taxon>
        <taxon>Caudata</taxon>
        <taxon>Salamandroidea</taxon>
        <taxon>Salamandridae</taxon>
        <taxon>Pleurodelinae</taxon>
        <taxon>Pleurodeles</taxon>
    </lineage>
</organism>
<dbReference type="EMBL" id="JANPWB010000002">
    <property type="protein sequence ID" value="KAJ1207922.1"/>
    <property type="molecule type" value="Genomic_DNA"/>
</dbReference>
<keyword evidence="3" id="KW-1185">Reference proteome</keyword>
<dbReference type="Proteomes" id="UP001066276">
    <property type="component" value="Chromosome 1_2"/>
</dbReference>
<feature type="compositionally biased region" description="Basic and acidic residues" evidence="1">
    <location>
        <begin position="7"/>
        <end position="25"/>
    </location>
</feature>
<reference evidence="2" key="1">
    <citation type="journal article" date="2022" name="bioRxiv">
        <title>Sequencing and chromosome-scale assembly of the giantPleurodeles waltlgenome.</title>
        <authorList>
            <person name="Brown T."/>
            <person name="Elewa A."/>
            <person name="Iarovenko S."/>
            <person name="Subramanian E."/>
            <person name="Araus A.J."/>
            <person name="Petzold A."/>
            <person name="Susuki M."/>
            <person name="Suzuki K.-i.T."/>
            <person name="Hayashi T."/>
            <person name="Toyoda A."/>
            <person name="Oliveira C."/>
            <person name="Osipova E."/>
            <person name="Leigh N.D."/>
            <person name="Simon A."/>
            <person name="Yun M.H."/>
        </authorList>
    </citation>
    <scope>NUCLEOTIDE SEQUENCE</scope>
    <source>
        <strain evidence="2">20211129_DDA</strain>
        <tissue evidence="2">Liver</tissue>
    </source>
</reference>
<evidence type="ECO:0000313" key="3">
    <source>
        <dbReference type="Proteomes" id="UP001066276"/>
    </source>
</evidence>
<name>A0AAV7W214_PLEWA</name>
<accession>A0AAV7W214</accession>
<feature type="region of interest" description="Disordered" evidence="1">
    <location>
        <begin position="1"/>
        <end position="79"/>
    </location>
</feature>
<proteinExistence type="predicted"/>
<evidence type="ECO:0000256" key="1">
    <source>
        <dbReference type="SAM" id="MobiDB-lite"/>
    </source>
</evidence>
<gene>
    <name evidence="2" type="ORF">NDU88_003312</name>
</gene>
<evidence type="ECO:0000313" key="2">
    <source>
        <dbReference type="EMBL" id="KAJ1207922.1"/>
    </source>
</evidence>